<evidence type="ECO:0008006" key="6">
    <source>
        <dbReference type="Google" id="ProtNLM"/>
    </source>
</evidence>
<dbReference type="SUPFAM" id="SSF53098">
    <property type="entry name" value="Ribonuclease H-like"/>
    <property type="match status" value="1"/>
</dbReference>
<dbReference type="InterPro" id="IPR046349">
    <property type="entry name" value="C1-like_sf"/>
</dbReference>
<accession>A0A2N9EUA2</accession>
<sequence>MFEDLLKPNQSIQSFHFKQTDQARIEYRTRLNASVDCIRFLLRQGLAFRGHDESEDSTAVETSNAIIMELGDAFFSVLIDESRDISTKEQMAVALRYVDKKGHVVERFLGIEHVTDTTALSLKAAVEDLFCRHGLSLSRLRGQGYDGASNMQGQFNGLKTLTLIMKENESAYYVHCFAHQLQLALVAVAKNNNKIATFFNFVANVVNIAGGSCKRLDLLKEKQATRVVESVHQSMGSFFECGQGLNQETSLKRSCDTRWSSHYNTMISLIDMFPSIVDVLDAIAEDGSTSELRGQAEHLSHFIQSFGFVFNLHLMRYILGVSNELSQALQRKDQDIVNAMKLVRISKERLQIMRENGWSSLLDEVSTFCGINKILVPDMDDTYVARGRSSIEFSKLEGICDLAQKMVETRKNVVYPLVYLLVTLALTLPVATATVERAFSAMKIVKNRLRSRMSDQWMNDSLIVYIEKDIFHSIDNEAIMQRFQNMKTRRKKKLQDFIHEHPLFYCEVSGSLICKGCGEGIRDSCYGCVDCNFDFLLHESCVEQLSELSQENLQHPIDSKHPLIFQKIAPHRQQAWSMREKIQLQPFIHEHPLFYCQVSVPFSPYAMGILCHVLNNYPTRSYSTPLTANTLSFFTKHHHMIRGPAHAISAVTLATDKEGRDERFMGQESKDKDPVMKDEDLGLDELCYIVKKTEVGEDKVEIPIEIKHFTHEHDLQLTTKLENDKICDGCDLCDFDLDVPCSLLSDMLTHVGHEHPLILSSTTNDEECSACNFKRRIFRCTKCEFTLDFGCATLPHTVGYKQHEHPFTLCYTAEDDSGEYYCDICEEERDPKFWFYYCEECSFPAHPKCIFGEYYWYGEDLRNVKFGSTYTSKVHQHLLTLVHKTKDHPPCDKCGSPCNEMFFECATCNFSFHWRCAGVALGKGEVGDRPKLLKRGFDPKYV</sequence>
<gene>
    <name evidence="5" type="ORF">FSB_LOCUS6287</name>
</gene>
<protein>
    <recommendedName>
        <fullName evidence="6">Phorbol-ester/DAG-type domain-containing protein</fullName>
    </recommendedName>
</protein>
<evidence type="ECO:0000259" key="3">
    <source>
        <dbReference type="Pfam" id="PF05699"/>
    </source>
</evidence>
<reference evidence="5" key="1">
    <citation type="submission" date="2018-02" db="EMBL/GenBank/DDBJ databases">
        <authorList>
            <person name="Cohen D.B."/>
            <person name="Kent A.D."/>
        </authorList>
    </citation>
    <scope>NUCLEOTIDE SEQUENCE</scope>
</reference>
<organism evidence="5">
    <name type="scientific">Fagus sylvatica</name>
    <name type="common">Beechnut</name>
    <dbReference type="NCBI Taxonomy" id="28930"/>
    <lineage>
        <taxon>Eukaryota</taxon>
        <taxon>Viridiplantae</taxon>
        <taxon>Streptophyta</taxon>
        <taxon>Embryophyta</taxon>
        <taxon>Tracheophyta</taxon>
        <taxon>Spermatophyta</taxon>
        <taxon>Magnoliopsida</taxon>
        <taxon>eudicotyledons</taxon>
        <taxon>Gunneridae</taxon>
        <taxon>Pentapetalae</taxon>
        <taxon>rosids</taxon>
        <taxon>fabids</taxon>
        <taxon>Fagales</taxon>
        <taxon>Fagaceae</taxon>
        <taxon>Fagus</taxon>
    </lineage>
</organism>
<feature type="domain" description="HAT C-terminal dimerisation" evidence="3">
    <location>
        <begin position="413"/>
        <end position="469"/>
    </location>
</feature>
<dbReference type="InterPro" id="IPR012337">
    <property type="entry name" value="RNaseH-like_sf"/>
</dbReference>
<dbReference type="GO" id="GO:0046983">
    <property type="term" value="F:protein dimerization activity"/>
    <property type="evidence" value="ECO:0007669"/>
    <property type="project" value="InterPro"/>
</dbReference>
<dbReference type="PANTHER" id="PTHR11697:SF230">
    <property type="entry name" value="ZINC FINGER, MYM DOMAIN CONTAINING 1"/>
    <property type="match status" value="1"/>
</dbReference>
<feature type="domain" description="DUF4371" evidence="4">
    <location>
        <begin position="3"/>
        <end position="59"/>
    </location>
</feature>
<dbReference type="Pfam" id="PF05699">
    <property type="entry name" value="Dimer_Tnp_hAT"/>
    <property type="match status" value="1"/>
</dbReference>
<evidence type="ECO:0000313" key="5">
    <source>
        <dbReference type="EMBL" id="SPC78405.1"/>
    </source>
</evidence>
<keyword evidence="1" id="KW-0677">Repeat</keyword>
<dbReference type="EMBL" id="OIVN01000330">
    <property type="protein sequence ID" value="SPC78405.1"/>
    <property type="molecule type" value="Genomic_DNA"/>
</dbReference>
<dbReference type="InterPro" id="IPR008906">
    <property type="entry name" value="HATC_C_dom"/>
</dbReference>
<dbReference type="InterPro" id="IPR004146">
    <property type="entry name" value="DC1"/>
</dbReference>
<dbReference type="AlphaFoldDB" id="A0A2N9EUA2"/>
<evidence type="ECO:0000259" key="4">
    <source>
        <dbReference type="Pfam" id="PF14291"/>
    </source>
</evidence>
<feature type="domain" description="DC1" evidence="2">
    <location>
        <begin position="753"/>
        <end position="792"/>
    </location>
</feature>
<feature type="domain" description="DC1" evidence="2">
    <location>
        <begin position="802"/>
        <end position="850"/>
    </location>
</feature>
<proteinExistence type="predicted"/>
<dbReference type="SUPFAM" id="SSF57889">
    <property type="entry name" value="Cysteine-rich domain"/>
    <property type="match status" value="4"/>
</dbReference>
<dbReference type="InterPro" id="IPR025398">
    <property type="entry name" value="DUF4371"/>
</dbReference>
<dbReference type="Pfam" id="PF14291">
    <property type="entry name" value="DUF4371"/>
    <property type="match status" value="2"/>
</dbReference>
<dbReference type="Pfam" id="PF03107">
    <property type="entry name" value="C1_2"/>
    <property type="match status" value="3"/>
</dbReference>
<feature type="domain" description="DC1" evidence="2">
    <location>
        <begin position="498"/>
        <end position="542"/>
    </location>
</feature>
<evidence type="ECO:0000256" key="1">
    <source>
        <dbReference type="ARBA" id="ARBA00022737"/>
    </source>
</evidence>
<dbReference type="InterPro" id="IPR055298">
    <property type="entry name" value="AtLOH3-like"/>
</dbReference>
<evidence type="ECO:0000259" key="2">
    <source>
        <dbReference type="Pfam" id="PF03107"/>
    </source>
</evidence>
<name>A0A2N9EUA2_FAGSY</name>
<dbReference type="PANTHER" id="PTHR11697">
    <property type="entry name" value="GENERAL TRANSCRIPTION FACTOR 2-RELATED ZINC FINGER PROTEIN"/>
    <property type="match status" value="1"/>
</dbReference>
<feature type="domain" description="DUF4371" evidence="4">
    <location>
        <begin position="61"/>
        <end position="157"/>
    </location>
</feature>